<evidence type="ECO:0000256" key="6">
    <source>
        <dbReference type="ARBA" id="ARBA00022970"/>
    </source>
</evidence>
<evidence type="ECO:0000313" key="10">
    <source>
        <dbReference type="EMBL" id="HIZ48976.1"/>
    </source>
</evidence>
<accession>A0A9D2F4M5</accession>
<reference evidence="10" key="2">
    <citation type="submission" date="2021-04" db="EMBL/GenBank/DDBJ databases">
        <authorList>
            <person name="Gilroy R."/>
        </authorList>
    </citation>
    <scope>NUCLEOTIDE SEQUENCE</scope>
    <source>
        <strain evidence="10">3436</strain>
    </source>
</reference>
<dbReference type="GO" id="GO:0015190">
    <property type="term" value="F:L-leucine transmembrane transporter activity"/>
    <property type="evidence" value="ECO:0007669"/>
    <property type="project" value="TreeGrafter"/>
</dbReference>
<evidence type="ECO:0000256" key="4">
    <source>
        <dbReference type="ARBA" id="ARBA00022475"/>
    </source>
</evidence>
<reference evidence="10" key="1">
    <citation type="journal article" date="2021" name="PeerJ">
        <title>Extensive microbial diversity within the chicken gut microbiome revealed by metagenomics and culture.</title>
        <authorList>
            <person name="Gilroy R."/>
            <person name="Ravi A."/>
            <person name="Getino M."/>
            <person name="Pursley I."/>
            <person name="Horton D.L."/>
            <person name="Alikhan N.F."/>
            <person name="Baker D."/>
            <person name="Gharbi K."/>
            <person name="Hall N."/>
            <person name="Watson M."/>
            <person name="Adriaenssens E.M."/>
            <person name="Foster-Nyarko E."/>
            <person name="Jarju S."/>
            <person name="Secka A."/>
            <person name="Antonio M."/>
            <person name="Oren A."/>
            <person name="Chaudhuri R.R."/>
            <person name="La Ragione R."/>
            <person name="Hildebrand F."/>
            <person name="Pallen M.J."/>
        </authorList>
    </citation>
    <scope>NUCLEOTIDE SEQUENCE</scope>
    <source>
        <strain evidence="10">3436</strain>
    </source>
</reference>
<organism evidence="10 11">
    <name type="scientific">Candidatus Gemmiger excrementavium</name>
    <dbReference type="NCBI Taxonomy" id="2838608"/>
    <lineage>
        <taxon>Bacteria</taxon>
        <taxon>Bacillati</taxon>
        <taxon>Bacillota</taxon>
        <taxon>Clostridia</taxon>
        <taxon>Eubacteriales</taxon>
        <taxon>Gemmiger</taxon>
    </lineage>
</organism>
<feature type="transmembrane region" description="Helical" evidence="9">
    <location>
        <begin position="274"/>
        <end position="295"/>
    </location>
</feature>
<evidence type="ECO:0000256" key="3">
    <source>
        <dbReference type="ARBA" id="ARBA00022448"/>
    </source>
</evidence>
<evidence type="ECO:0000313" key="11">
    <source>
        <dbReference type="Proteomes" id="UP000824031"/>
    </source>
</evidence>
<feature type="transmembrane region" description="Helical" evidence="9">
    <location>
        <begin position="151"/>
        <end position="169"/>
    </location>
</feature>
<dbReference type="GO" id="GO:0015820">
    <property type="term" value="P:L-leucine transport"/>
    <property type="evidence" value="ECO:0007669"/>
    <property type="project" value="TreeGrafter"/>
</dbReference>
<dbReference type="GO" id="GO:0015188">
    <property type="term" value="F:L-isoleucine transmembrane transporter activity"/>
    <property type="evidence" value="ECO:0007669"/>
    <property type="project" value="TreeGrafter"/>
</dbReference>
<dbReference type="EMBL" id="DXBO01000136">
    <property type="protein sequence ID" value="HIZ48976.1"/>
    <property type="molecule type" value="Genomic_DNA"/>
</dbReference>
<evidence type="ECO:0000256" key="7">
    <source>
        <dbReference type="ARBA" id="ARBA00022989"/>
    </source>
</evidence>
<feature type="transmembrane region" description="Helical" evidence="9">
    <location>
        <begin position="415"/>
        <end position="439"/>
    </location>
</feature>
<comment type="subcellular location">
    <subcellularLocation>
        <location evidence="1 9">Cell membrane</location>
        <topology evidence="1 9">Multi-pass membrane protein</topology>
    </subcellularLocation>
</comment>
<evidence type="ECO:0000256" key="5">
    <source>
        <dbReference type="ARBA" id="ARBA00022692"/>
    </source>
</evidence>
<evidence type="ECO:0000256" key="8">
    <source>
        <dbReference type="ARBA" id="ARBA00023136"/>
    </source>
</evidence>
<dbReference type="NCBIfam" id="TIGR00796">
    <property type="entry name" value="livcs"/>
    <property type="match status" value="1"/>
</dbReference>
<dbReference type="InterPro" id="IPR004685">
    <property type="entry name" value="Brnchd-chn_aa_trnsp_Livcs"/>
</dbReference>
<keyword evidence="7 9" id="KW-1133">Transmembrane helix</keyword>
<feature type="transmembrane region" description="Helical" evidence="9">
    <location>
        <begin position="202"/>
        <end position="220"/>
    </location>
</feature>
<feature type="transmembrane region" description="Helical" evidence="9">
    <location>
        <begin position="232"/>
        <end position="254"/>
    </location>
</feature>
<dbReference type="PANTHER" id="PTHR30588:SF0">
    <property type="entry name" value="BRANCHED-CHAIN AMINO ACID PERMEASE BRNQ"/>
    <property type="match status" value="1"/>
</dbReference>
<gene>
    <name evidence="10" type="primary">brnQ</name>
    <name evidence="10" type="ORF">H9810_09670</name>
</gene>
<keyword evidence="8 9" id="KW-0472">Membrane</keyword>
<keyword evidence="4" id="KW-1003">Cell membrane</keyword>
<feature type="transmembrane region" description="Helical" evidence="9">
    <location>
        <begin position="81"/>
        <end position="100"/>
    </location>
</feature>
<feature type="transmembrane region" description="Helical" evidence="9">
    <location>
        <begin position="9"/>
        <end position="28"/>
    </location>
</feature>
<protein>
    <recommendedName>
        <fullName evidence="9">Branched-chain amino acid transport system carrier protein</fullName>
    </recommendedName>
</protein>
<keyword evidence="6 9" id="KW-0029">Amino-acid transport</keyword>
<dbReference type="GO" id="GO:0005304">
    <property type="term" value="F:L-valine transmembrane transporter activity"/>
    <property type="evidence" value="ECO:0007669"/>
    <property type="project" value="TreeGrafter"/>
</dbReference>
<evidence type="ECO:0000256" key="2">
    <source>
        <dbReference type="ARBA" id="ARBA00008540"/>
    </source>
</evidence>
<keyword evidence="3 9" id="KW-0813">Transport</keyword>
<feature type="transmembrane region" description="Helical" evidence="9">
    <location>
        <begin position="376"/>
        <end position="395"/>
    </location>
</feature>
<feature type="transmembrane region" description="Helical" evidence="9">
    <location>
        <begin position="40"/>
        <end position="60"/>
    </location>
</feature>
<comment type="similarity">
    <text evidence="2 9">Belongs to the branched chain amino acid transporter family.</text>
</comment>
<comment type="function">
    <text evidence="9">Component of the transport system for branched-chain amino acids.</text>
</comment>
<feature type="transmembrane region" description="Helical" evidence="9">
    <location>
        <begin position="350"/>
        <end position="369"/>
    </location>
</feature>
<name>A0A9D2F4M5_9FIRM</name>
<feature type="transmembrane region" description="Helical" evidence="9">
    <location>
        <begin position="120"/>
        <end position="139"/>
    </location>
</feature>
<dbReference type="Proteomes" id="UP000824031">
    <property type="component" value="Unassembled WGS sequence"/>
</dbReference>
<dbReference type="GO" id="GO:0015818">
    <property type="term" value="P:isoleucine transport"/>
    <property type="evidence" value="ECO:0007669"/>
    <property type="project" value="TreeGrafter"/>
</dbReference>
<feature type="transmembrane region" description="Helical" evidence="9">
    <location>
        <begin position="321"/>
        <end position="344"/>
    </location>
</feature>
<dbReference type="GO" id="GO:0005886">
    <property type="term" value="C:plasma membrane"/>
    <property type="evidence" value="ECO:0007669"/>
    <property type="project" value="UniProtKB-SubCell"/>
</dbReference>
<sequence>MKTLKLRQVLLVASMLFGMFFGAGNLIFPASMGQLAGGNLWQASAGFLITGVGLPLLGVAALGISRAEGLLELSSRVSRGYGLFFTCLLYLTIGPFFAIPRCATVSYTVGVQPLVPGAQPWVLAVFSLAFFGAVLFFSLRPGQILTWIGKVLNPLFLCFLAALLVRALISPMGAVSAAEPAGSYATAAFATGLLEGYNTMDALASLAFGIIVVNTIRSLGVSEPGAVARSTVGAGVFSSLLMALIYLLVTVAGAQSRGLLPIAPNGGEALAQIARHYFGGAGAVILAVTVTVACLKTAVGLITSCGETFVKLFPGGPSYRVWAVGFCVLSFLIANLGLDAIIAYSLPVLMFLYPLSIVLILLTLAGGLFGHDPVVLRWTIGFTAVAALVDFARALPEATRAALRLDGFLAAVDGALPLAAQGFGWVIPAALGLVIGLALRAAAARKTA</sequence>
<dbReference type="Pfam" id="PF05525">
    <property type="entry name" value="Branch_AA_trans"/>
    <property type="match status" value="1"/>
</dbReference>
<proteinExistence type="inferred from homology"/>
<evidence type="ECO:0000256" key="1">
    <source>
        <dbReference type="ARBA" id="ARBA00004651"/>
    </source>
</evidence>
<dbReference type="PANTHER" id="PTHR30588">
    <property type="entry name" value="BRANCHED-CHAIN AMINO ACID TRANSPORT SYSTEM 2 CARRIER PROTEIN"/>
    <property type="match status" value="1"/>
</dbReference>
<dbReference type="AlphaFoldDB" id="A0A9D2F4M5"/>
<comment type="caution">
    <text evidence="10">The sequence shown here is derived from an EMBL/GenBank/DDBJ whole genome shotgun (WGS) entry which is preliminary data.</text>
</comment>
<keyword evidence="5 9" id="KW-0812">Transmembrane</keyword>
<evidence type="ECO:0000256" key="9">
    <source>
        <dbReference type="RuleBase" id="RU362122"/>
    </source>
</evidence>